<dbReference type="GO" id="GO:0042054">
    <property type="term" value="F:histone methyltransferase activity"/>
    <property type="evidence" value="ECO:0007669"/>
    <property type="project" value="TreeGrafter"/>
</dbReference>
<dbReference type="AlphaFoldDB" id="U1GCK1"/>
<dbReference type="FunFam" id="3.40.50.150:FF:000003">
    <property type="entry name" value="Blast:Protein arginine N-methyltransferase 1"/>
    <property type="match status" value="1"/>
</dbReference>
<dbReference type="eggNOG" id="KOG1499">
    <property type="taxonomic scope" value="Eukaryota"/>
</dbReference>
<protein>
    <recommendedName>
        <fullName evidence="2">type I protein arginine methyltransferase</fullName>
        <ecNumber evidence="2">2.1.1.319</ecNumber>
    </recommendedName>
</protein>
<keyword evidence="6 12" id="KW-0949">S-adenosyl-L-methionine</keyword>
<dbReference type="Pfam" id="PF21137">
    <property type="entry name" value="ANM3_C2H2_Zf"/>
    <property type="match status" value="1"/>
</dbReference>
<evidence type="ECO:0000256" key="13">
    <source>
        <dbReference type="SAM" id="MobiDB-lite"/>
    </source>
</evidence>
<keyword evidence="3" id="KW-0963">Cytoplasm</keyword>
<dbReference type="InterPro" id="IPR049482">
    <property type="entry name" value="ANM3-like_C2H2_Zf"/>
</dbReference>
<evidence type="ECO:0000313" key="18">
    <source>
        <dbReference type="Proteomes" id="UP000019373"/>
    </source>
</evidence>
<accession>U1GCK1</accession>
<keyword evidence="18" id="KW-1185">Reference proteome</keyword>
<evidence type="ECO:0000256" key="7">
    <source>
        <dbReference type="ARBA" id="ARBA00022723"/>
    </source>
</evidence>
<dbReference type="EMBL" id="KE720815">
    <property type="protein sequence ID" value="ERF75312.1"/>
    <property type="molecule type" value="Genomic_DNA"/>
</dbReference>
<gene>
    <name evidence="17" type="ORF">EPUS_00104</name>
</gene>
<comment type="catalytic activity">
    <reaction evidence="10">
        <text>L-arginyl-[protein] + 2 S-adenosyl-L-methionine = N(omega),N(omega)-dimethyl-L-arginyl-[protein] + 2 S-adenosyl-L-homocysteine + 2 H(+)</text>
        <dbReference type="Rhea" id="RHEA:48096"/>
        <dbReference type="Rhea" id="RHEA-COMP:10532"/>
        <dbReference type="Rhea" id="RHEA-COMP:11991"/>
        <dbReference type="ChEBI" id="CHEBI:15378"/>
        <dbReference type="ChEBI" id="CHEBI:29965"/>
        <dbReference type="ChEBI" id="CHEBI:57856"/>
        <dbReference type="ChEBI" id="CHEBI:59789"/>
        <dbReference type="ChEBI" id="CHEBI:61897"/>
        <dbReference type="EC" id="2.1.1.319"/>
    </reaction>
    <physiologicalReaction direction="left-to-right" evidence="10">
        <dbReference type="Rhea" id="RHEA:48097"/>
    </physiologicalReaction>
</comment>
<dbReference type="GeneID" id="19235169"/>
<dbReference type="GO" id="GO:0005829">
    <property type="term" value="C:cytosol"/>
    <property type="evidence" value="ECO:0007669"/>
    <property type="project" value="UniProtKB-SubCell"/>
</dbReference>
<comment type="subcellular location">
    <subcellularLocation>
        <location evidence="1">Cytoplasm</location>
        <location evidence="1">Cytosol</location>
    </subcellularLocation>
</comment>
<feature type="compositionally biased region" description="Polar residues" evidence="13">
    <location>
        <begin position="1"/>
        <end position="11"/>
    </location>
</feature>
<dbReference type="InterPro" id="IPR025799">
    <property type="entry name" value="Arg_MeTrfase"/>
</dbReference>
<feature type="domain" description="Methyltransferase" evidence="14">
    <location>
        <begin position="245"/>
        <end position="327"/>
    </location>
</feature>
<keyword evidence="7" id="KW-0479">Metal-binding</keyword>
<keyword evidence="4 12" id="KW-0489">Methyltransferase</keyword>
<evidence type="ECO:0000256" key="12">
    <source>
        <dbReference type="PROSITE-ProRule" id="PRU01015"/>
    </source>
</evidence>
<dbReference type="SUPFAM" id="SSF53335">
    <property type="entry name" value="S-adenosyl-L-methionine-dependent methyltransferases"/>
    <property type="match status" value="1"/>
</dbReference>
<dbReference type="RefSeq" id="XP_007787324.1">
    <property type="nucleotide sequence ID" value="XM_007789134.1"/>
</dbReference>
<keyword evidence="5 12" id="KW-0808">Transferase</keyword>
<dbReference type="EC" id="2.1.1.319" evidence="2"/>
<dbReference type="GO" id="GO:0008270">
    <property type="term" value="F:zinc ion binding"/>
    <property type="evidence" value="ECO:0007669"/>
    <property type="project" value="UniProtKB-KW"/>
</dbReference>
<dbReference type="GO" id="GO:0035242">
    <property type="term" value="F:protein-arginine omega-N asymmetric methyltransferase activity"/>
    <property type="evidence" value="ECO:0007669"/>
    <property type="project" value="UniProtKB-EC"/>
</dbReference>
<proteinExistence type="predicted"/>
<comment type="catalytic activity">
    <reaction evidence="11">
        <text>L-arginyl-[protein] + S-adenosyl-L-methionine = N(omega)-methyl-L-arginyl-[protein] + S-adenosyl-L-homocysteine + H(+)</text>
        <dbReference type="Rhea" id="RHEA:48100"/>
        <dbReference type="Rhea" id="RHEA-COMP:10532"/>
        <dbReference type="Rhea" id="RHEA-COMP:11990"/>
        <dbReference type="ChEBI" id="CHEBI:15378"/>
        <dbReference type="ChEBI" id="CHEBI:29965"/>
        <dbReference type="ChEBI" id="CHEBI:57856"/>
        <dbReference type="ChEBI" id="CHEBI:59789"/>
        <dbReference type="ChEBI" id="CHEBI:65280"/>
    </reaction>
    <physiologicalReaction direction="left-to-right" evidence="11">
        <dbReference type="Rhea" id="RHEA:48101"/>
    </physiologicalReaction>
</comment>
<dbReference type="CDD" id="cd02440">
    <property type="entry name" value="AdoMet_MTases"/>
    <property type="match status" value="1"/>
</dbReference>
<evidence type="ECO:0000313" key="17">
    <source>
        <dbReference type="EMBL" id="ERF75312.1"/>
    </source>
</evidence>
<evidence type="ECO:0000259" key="14">
    <source>
        <dbReference type="Pfam" id="PF13649"/>
    </source>
</evidence>
<dbReference type="SUPFAM" id="SSF57667">
    <property type="entry name" value="beta-beta-alpha zinc fingers"/>
    <property type="match status" value="1"/>
</dbReference>
<dbReference type="PANTHER" id="PTHR11006">
    <property type="entry name" value="PROTEIN ARGININE N-METHYLTRANSFERASE"/>
    <property type="match status" value="1"/>
</dbReference>
<evidence type="ECO:0000256" key="4">
    <source>
        <dbReference type="ARBA" id="ARBA00022603"/>
    </source>
</evidence>
<dbReference type="Pfam" id="PF13649">
    <property type="entry name" value="Methyltransf_25"/>
    <property type="match status" value="1"/>
</dbReference>
<dbReference type="InterPro" id="IPR029063">
    <property type="entry name" value="SAM-dependent_MTases_sf"/>
</dbReference>
<keyword evidence="8" id="KW-0863">Zinc-finger</keyword>
<evidence type="ECO:0000256" key="3">
    <source>
        <dbReference type="ARBA" id="ARBA00022490"/>
    </source>
</evidence>
<dbReference type="PROSITE" id="PS51678">
    <property type="entry name" value="SAM_MT_PRMT"/>
    <property type="match status" value="1"/>
</dbReference>
<evidence type="ECO:0000256" key="9">
    <source>
        <dbReference type="ARBA" id="ARBA00022833"/>
    </source>
</evidence>
<feature type="domain" description="Protein arginine N-methyltransferase" evidence="16">
    <location>
        <begin position="349"/>
        <end position="529"/>
    </location>
</feature>
<reference evidence="18" key="1">
    <citation type="journal article" date="2014" name="BMC Genomics">
        <title>Genome characteristics reveal the impact of lichenization on lichen-forming fungus Endocarpon pusillum Hedwig (Verrucariales, Ascomycota).</title>
        <authorList>
            <person name="Wang Y.-Y."/>
            <person name="Liu B."/>
            <person name="Zhang X.-Y."/>
            <person name="Zhou Q.-M."/>
            <person name="Zhang T."/>
            <person name="Li H."/>
            <person name="Yu Y.-F."/>
            <person name="Zhang X.-L."/>
            <person name="Hao X.-Y."/>
            <person name="Wang M."/>
            <person name="Wang L."/>
            <person name="Wei J.-C."/>
        </authorList>
    </citation>
    <scope>NUCLEOTIDE SEQUENCE [LARGE SCALE GENOMIC DNA]</scope>
    <source>
        <strain evidence="18">Z07020 / HMAS-L-300199</strain>
    </source>
</reference>
<dbReference type="Pfam" id="PF22528">
    <property type="entry name" value="PRMT_C"/>
    <property type="match status" value="1"/>
</dbReference>
<evidence type="ECO:0000256" key="2">
    <source>
        <dbReference type="ARBA" id="ARBA00011925"/>
    </source>
</evidence>
<evidence type="ECO:0000256" key="5">
    <source>
        <dbReference type="ARBA" id="ARBA00022679"/>
    </source>
</evidence>
<evidence type="ECO:0000259" key="15">
    <source>
        <dbReference type="Pfam" id="PF21137"/>
    </source>
</evidence>
<organism evidence="17 18">
    <name type="scientific">Endocarpon pusillum (strain Z07020 / HMAS-L-300199)</name>
    <name type="common">Lichen-forming fungus</name>
    <dbReference type="NCBI Taxonomy" id="1263415"/>
    <lineage>
        <taxon>Eukaryota</taxon>
        <taxon>Fungi</taxon>
        <taxon>Dikarya</taxon>
        <taxon>Ascomycota</taxon>
        <taxon>Pezizomycotina</taxon>
        <taxon>Eurotiomycetes</taxon>
        <taxon>Chaetothyriomycetidae</taxon>
        <taxon>Verrucariales</taxon>
        <taxon>Verrucariaceae</taxon>
        <taxon>Endocarpon</taxon>
    </lineage>
</organism>
<evidence type="ECO:0000256" key="6">
    <source>
        <dbReference type="ARBA" id="ARBA00022691"/>
    </source>
</evidence>
<dbReference type="OrthoDB" id="7848332at2759"/>
<dbReference type="Proteomes" id="UP000019373">
    <property type="component" value="Unassembled WGS sequence"/>
</dbReference>
<evidence type="ECO:0000256" key="11">
    <source>
        <dbReference type="ARBA" id="ARBA00049303"/>
    </source>
</evidence>
<evidence type="ECO:0000256" key="1">
    <source>
        <dbReference type="ARBA" id="ARBA00004514"/>
    </source>
</evidence>
<dbReference type="Gene3D" id="3.40.50.150">
    <property type="entry name" value="Vaccinia Virus protein VP39"/>
    <property type="match status" value="1"/>
</dbReference>
<evidence type="ECO:0000259" key="16">
    <source>
        <dbReference type="Pfam" id="PF22528"/>
    </source>
</evidence>
<dbReference type="OMA" id="YSHFAIH"/>
<dbReference type="GO" id="GO:0032259">
    <property type="term" value="P:methylation"/>
    <property type="evidence" value="ECO:0007669"/>
    <property type="project" value="UniProtKB-KW"/>
</dbReference>
<dbReference type="PANTHER" id="PTHR11006:SF116">
    <property type="entry name" value="PROTEIN METHYLTRANSFERASE"/>
    <property type="match status" value="1"/>
</dbReference>
<evidence type="ECO:0000256" key="8">
    <source>
        <dbReference type="ARBA" id="ARBA00022771"/>
    </source>
</evidence>
<sequence>MDSDSDPSTTELLEPRNDDGWEDVESDVEDRTFKSLFEDRWFGDITEMLQYDKEKHDFDYVKLKNQLNLDFLDRVQLINFVRAEANAGNALPKVWTTALFEDEQYLKPTMEDDAVLYSLDDIDEAAFDTPTAPDAGEQELQELRERLAQIQIQFAAYREEVQVSFQKHVNAMKDTPASQPNDVPNPKDARTQEITTSAQEDQDTGYFHSYAANPIHETMLKDTIRTSAYRDFIYHHKHLVAGKTILDIGCGTGILSLFCAQAGAKLVLAVDNSAIIDKARVIVYENGFQDVIKCLRGKIEEVHLPVQKVDVIISEWMGYGLLYESMLDSVLWARDRYLDPERGLMVPSHATLRVAPLVDSELRVEHVDFWKDVYGFDMTSMLDDAVYDEALVRTLEKGDVPSEDSASFLELDLHTAKTTDLTFLHPFEIEWRATEAQSFDGWAVWFDIFFLQSRTENLPPRMEASEAVRKGYTAFSTGPAAPQTHWQQVALLAKTQEFGFTQGQVVRGKIGYQKKEGKDRSIDIEVMWQGDGEKSERRQVWTLD</sequence>
<dbReference type="GO" id="GO:0005634">
    <property type="term" value="C:nucleus"/>
    <property type="evidence" value="ECO:0007669"/>
    <property type="project" value="TreeGrafter"/>
</dbReference>
<feature type="domain" description="Protein arginine N-methyltransferase 3-like C2H2 zinc finger" evidence="15">
    <location>
        <begin position="64"/>
        <end position="108"/>
    </location>
</feature>
<feature type="region of interest" description="Disordered" evidence="13">
    <location>
        <begin position="1"/>
        <end position="25"/>
    </location>
</feature>
<keyword evidence="9" id="KW-0862">Zinc</keyword>
<dbReference type="InterPro" id="IPR055135">
    <property type="entry name" value="PRMT_dom"/>
</dbReference>
<dbReference type="HOGENOM" id="CLU_017375_6_0_1"/>
<dbReference type="Gene3D" id="2.70.160.11">
    <property type="entry name" value="Hnrnp arginine n-methyltransferase1"/>
    <property type="match status" value="1"/>
</dbReference>
<dbReference type="InterPro" id="IPR036236">
    <property type="entry name" value="Znf_C2H2_sf"/>
</dbReference>
<evidence type="ECO:0000256" key="10">
    <source>
        <dbReference type="ARBA" id="ARBA00047384"/>
    </source>
</evidence>
<name>U1GCK1_ENDPU</name>
<dbReference type="InterPro" id="IPR041698">
    <property type="entry name" value="Methyltransf_25"/>
</dbReference>